<sequence>MGQGAVFQLVMIDYWRQIHSLPACLLTNTLPDYKTAMDRLLNQKTTDRSFFRSSPRYSALVIHNKDGGLEIFSCAPCSLSRLYFRVRPTPIVGECKSSSAGP</sequence>
<evidence type="ECO:0000313" key="1">
    <source>
        <dbReference type="EMBL" id="KAK8970481.1"/>
    </source>
</evidence>
<comment type="caution">
    <text evidence="1">The sequence shown here is derived from an EMBL/GenBank/DDBJ whole genome shotgun (WGS) entry which is preliminary data.</text>
</comment>
<gene>
    <name evidence="1" type="ORF">KSP40_PGU006551</name>
</gene>
<organism evidence="1 2">
    <name type="scientific">Platanthera guangdongensis</name>
    <dbReference type="NCBI Taxonomy" id="2320717"/>
    <lineage>
        <taxon>Eukaryota</taxon>
        <taxon>Viridiplantae</taxon>
        <taxon>Streptophyta</taxon>
        <taxon>Embryophyta</taxon>
        <taxon>Tracheophyta</taxon>
        <taxon>Spermatophyta</taxon>
        <taxon>Magnoliopsida</taxon>
        <taxon>Liliopsida</taxon>
        <taxon>Asparagales</taxon>
        <taxon>Orchidaceae</taxon>
        <taxon>Orchidoideae</taxon>
        <taxon>Orchideae</taxon>
        <taxon>Orchidinae</taxon>
        <taxon>Platanthera</taxon>
    </lineage>
</organism>
<name>A0ABR2N2S1_9ASPA</name>
<dbReference type="EMBL" id="JBBWWR010000002">
    <property type="protein sequence ID" value="KAK8970481.1"/>
    <property type="molecule type" value="Genomic_DNA"/>
</dbReference>
<keyword evidence="2" id="KW-1185">Reference proteome</keyword>
<proteinExistence type="predicted"/>
<protein>
    <submittedName>
        <fullName evidence="1">Uncharacterized protein</fullName>
    </submittedName>
</protein>
<evidence type="ECO:0000313" key="2">
    <source>
        <dbReference type="Proteomes" id="UP001412067"/>
    </source>
</evidence>
<reference evidence="1 2" key="1">
    <citation type="journal article" date="2022" name="Nat. Plants">
        <title>Genomes of leafy and leafless Platanthera orchids illuminate the evolution of mycoheterotrophy.</title>
        <authorList>
            <person name="Li M.H."/>
            <person name="Liu K.W."/>
            <person name="Li Z."/>
            <person name="Lu H.C."/>
            <person name="Ye Q.L."/>
            <person name="Zhang D."/>
            <person name="Wang J.Y."/>
            <person name="Li Y.F."/>
            <person name="Zhong Z.M."/>
            <person name="Liu X."/>
            <person name="Yu X."/>
            <person name="Liu D.K."/>
            <person name="Tu X.D."/>
            <person name="Liu B."/>
            <person name="Hao Y."/>
            <person name="Liao X.Y."/>
            <person name="Jiang Y.T."/>
            <person name="Sun W.H."/>
            <person name="Chen J."/>
            <person name="Chen Y.Q."/>
            <person name="Ai Y."/>
            <person name="Zhai J.W."/>
            <person name="Wu S.S."/>
            <person name="Zhou Z."/>
            <person name="Hsiao Y.Y."/>
            <person name="Wu W.L."/>
            <person name="Chen Y.Y."/>
            <person name="Lin Y.F."/>
            <person name="Hsu J.L."/>
            <person name="Li C.Y."/>
            <person name="Wang Z.W."/>
            <person name="Zhao X."/>
            <person name="Zhong W.Y."/>
            <person name="Ma X.K."/>
            <person name="Ma L."/>
            <person name="Huang J."/>
            <person name="Chen G.Z."/>
            <person name="Huang M.Z."/>
            <person name="Huang L."/>
            <person name="Peng D.H."/>
            <person name="Luo Y.B."/>
            <person name="Zou S.Q."/>
            <person name="Chen S.P."/>
            <person name="Lan S."/>
            <person name="Tsai W.C."/>
            <person name="Van de Peer Y."/>
            <person name="Liu Z.J."/>
        </authorList>
    </citation>
    <scope>NUCLEOTIDE SEQUENCE [LARGE SCALE GENOMIC DNA]</scope>
    <source>
        <strain evidence="1">Lor288</strain>
    </source>
</reference>
<dbReference type="Proteomes" id="UP001412067">
    <property type="component" value="Unassembled WGS sequence"/>
</dbReference>
<accession>A0ABR2N2S1</accession>